<dbReference type="EMBL" id="CP109019">
    <property type="protein sequence ID" value="WUT81334.1"/>
    <property type="molecule type" value="Genomic_DNA"/>
</dbReference>
<organism evidence="1 2">
    <name type="scientific">Streptomyces melanogenes</name>
    <dbReference type="NCBI Taxonomy" id="67326"/>
    <lineage>
        <taxon>Bacteria</taxon>
        <taxon>Bacillati</taxon>
        <taxon>Actinomycetota</taxon>
        <taxon>Actinomycetes</taxon>
        <taxon>Kitasatosporales</taxon>
        <taxon>Streptomycetaceae</taxon>
        <taxon>Streptomyces</taxon>
    </lineage>
</organism>
<evidence type="ECO:0000313" key="2">
    <source>
        <dbReference type="Proteomes" id="UP001432060"/>
    </source>
</evidence>
<dbReference type="Proteomes" id="UP001432060">
    <property type="component" value="Chromosome"/>
</dbReference>
<keyword evidence="2" id="KW-1185">Reference proteome</keyword>
<sequence>MAAALGIAGIALAGCGVQPSGAVGAGEPASGLTRGMRLYFASGSYWCAEFLNR</sequence>
<dbReference type="RefSeq" id="WP_329395583.1">
    <property type="nucleotide sequence ID" value="NZ_CP109019.1"/>
</dbReference>
<gene>
    <name evidence="1" type="ORF">OG515_03550</name>
</gene>
<protein>
    <recommendedName>
        <fullName evidence="3">Peptide-methionine (S)-S-oxide reductase</fullName>
    </recommendedName>
</protein>
<evidence type="ECO:0008006" key="3">
    <source>
        <dbReference type="Google" id="ProtNLM"/>
    </source>
</evidence>
<name>A0ABZ1XD24_9ACTN</name>
<evidence type="ECO:0000313" key="1">
    <source>
        <dbReference type="EMBL" id="WUT81334.1"/>
    </source>
</evidence>
<proteinExistence type="predicted"/>
<reference evidence="1" key="1">
    <citation type="submission" date="2022-10" db="EMBL/GenBank/DDBJ databases">
        <title>The complete genomes of actinobacterial strains from the NBC collection.</title>
        <authorList>
            <person name="Joergensen T.S."/>
            <person name="Alvarez Arevalo M."/>
            <person name="Sterndorff E.B."/>
            <person name="Faurdal D."/>
            <person name="Vuksanovic O."/>
            <person name="Mourched A.-S."/>
            <person name="Charusanti P."/>
            <person name="Shaw S."/>
            <person name="Blin K."/>
            <person name="Weber T."/>
        </authorList>
    </citation>
    <scope>NUCLEOTIDE SEQUENCE</scope>
    <source>
        <strain evidence="1">NBC_00668</strain>
    </source>
</reference>
<accession>A0ABZ1XD24</accession>